<organism evidence="1">
    <name type="scientific">hydrothermal vent metagenome</name>
    <dbReference type="NCBI Taxonomy" id="652676"/>
    <lineage>
        <taxon>unclassified sequences</taxon>
        <taxon>metagenomes</taxon>
        <taxon>ecological metagenomes</taxon>
    </lineage>
</organism>
<dbReference type="AlphaFoldDB" id="A0A1W1BWR6"/>
<protein>
    <submittedName>
        <fullName evidence="1">Outer membrane protein Imp, required for envelope biogenesis / Organic solvent tolerance protein</fullName>
    </submittedName>
</protein>
<dbReference type="GO" id="GO:1990351">
    <property type="term" value="C:transporter complex"/>
    <property type="evidence" value="ECO:0007669"/>
    <property type="project" value="TreeGrafter"/>
</dbReference>
<evidence type="ECO:0000313" key="1">
    <source>
        <dbReference type="EMBL" id="SFV57917.1"/>
    </source>
</evidence>
<dbReference type="PANTHER" id="PTHR30189">
    <property type="entry name" value="LPS-ASSEMBLY PROTEIN"/>
    <property type="match status" value="1"/>
</dbReference>
<dbReference type="InterPro" id="IPR050218">
    <property type="entry name" value="LptD"/>
</dbReference>
<dbReference type="EMBL" id="FPHB01000041">
    <property type="protein sequence ID" value="SFV57917.1"/>
    <property type="molecule type" value="Genomic_DNA"/>
</dbReference>
<proteinExistence type="inferred from homology"/>
<accession>A0A1W1BWR6</accession>
<reference evidence="1" key="1">
    <citation type="submission" date="2016-10" db="EMBL/GenBank/DDBJ databases">
        <authorList>
            <person name="de Groot N.N."/>
        </authorList>
    </citation>
    <scope>NUCLEOTIDE SEQUENCE</scope>
</reference>
<dbReference type="HAMAP" id="MF_01411">
    <property type="entry name" value="LPS_assembly_LptD"/>
    <property type="match status" value="1"/>
</dbReference>
<dbReference type="GO" id="GO:0009279">
    <property type="term" value="C:cell outer membrane"/>
    <property type="evidence" value="ECO:0007669"/>
    <property type="project" value="InterPro"/>
</dbReference>
<name>A0A1W1BWR6_9ZZZZ</name>
<dbReference type="GO" id="GO:0015920">
    <property type="term" value="P:lipopolysaccharide transport"/>
    <property type="evidence" value="ECO:0007669"/>
    <property type="project" value="InterPro"/>
</dbReference>
<dbReference type="InterPro" id="IPR020889">
    <property type="entry name" value="LipoPS_assembly_LptD"/>
</dbReference>
<dbReference type="GO" id="GO:0043165">
    <property type="term" value="P:Gram-negative-bacterium-type cell outer membrane assembly"/>
    <property type="evidence" value="ECO:0007669"/>
    <property type="project" value="InterPro"/>
</dbReference>
<dbReference type="PANTHER" id="PTHR30189:SF1">
    <property type="entry name" value="LPS-ASSEMBLY PROTEIN LPTD"/>
    <property type="match status" value="1"/>
</dbReference>
<gene>
    <name evidence="1" type="ORF">MNB_SM-7-1433</name>
</gene>
<sequence>MQKALPLLFLFVSLLFAAPNKIEIFAGSMQSQNGIVTLKDDIVVLYGEYILVAKEAKYNKNREILELFGGVKISSKEKYKILGNYAKLNLKDKKRIFEPFYMLDMRSKVWLNGDKGCDEKGYINISKGVISGCNPKDPLWQIEFSSSDYNKKTKWLNLYNTVLYIYDIPVLYTPYFGYSLDTTRRTGLLTPSFGYSSNEGIYFEQPFYIAEQNWWDMEFKPQIRTNRGRGIYGSFRFVDSKYSKGKLNFGYFKEKDTYFQENNLANQKHYGVDFHYTNTNVFKSFFDFNTDTQSVLYIDTTNMNDVDYINLATNDSSKNITSSQTISRANLFFNSDKNYLATYLKYYVDLNKASNANTIQQLPSLQYHRYLDTLLQDHLLYNFDIKSTYLYRKEGTTAIQTDLSIPIKLQTSLFNEYLNISLDAYNYAQYSKFQNDPTISSKNFQNGYYLRNYDQLSLSTQLTKPYSNFVHTIGFSSSYIKKGGEQSSGFYKENKDIDCKDPNNSEECSFYKLSGVQEALMVDFNQYLFNSKGKEILYHRLSDIITDPGKGNSSVGELESELNLALTDHISYYNDSLYNFTYHLFSKQFNKISFNGYGLNIALSHFYKKNFTSSTKTSYATSSIQYRYNNHYSYKAIYDYDLELKVKKRAEVGFLYQKRCWNFGLRYAENNRPILTKDQKASSVYDRYIYFTIVLKPIMKPTASDFFGLRLPKTLRN</sequence>